<name>A0AA42CEN1_9PROT</name>
<evidence type="ECO:0000256" key="6">
    <source>
        <dbReference type="SAM" id="Phobius"/>
    </source>
</evidence>
<dbReference type="PANTHER" id="PTHR30028:SF0">
    <property type="entry name" value="PROTEIN ALUMINUM SENSITIVE 3"/>
    <property type="match status" value="1"/>
</dbReference>
<dbReference type="Pfam" id="PF03649">
    <property type="entry name" value="UPF0014"/>
    <property type="match status" value="1"/>
</dbReference>
<dbReference type="Proteomes" id="UP001165679">
    <property type="component" value="Unassembled WGS sequence"/>
</dbReference>
<evidence type="ECO:0000256" key="2">
    <source>
        <dbReference type="ARBA" id="ARBA00005268"/>
    </source>
</evidence>
<feature type="transmembrane region" description="Helical" evidence="6">
    <location>
        <begin position="189"/>
        <end position="214"/>
    </location>
</feature>
<evidence type="ECO:0000256" key="4">
    <source>
        <dbReference type="ARBA" id="ARBA00022989"/>
    </source>
</evidence>
<organism evidence="7 8">
    <name type="scientific">Limobrevibacterium gyesilva</name>
    <dbReference type="NCBI Taxonomy" id="2991712"/>
    <lineage>
        <taxon>Bacteria</taxon>
        <taxon>Pseudomonadati</taxon>
        <taxon>Pseudomonadota</taxon>
        <taxon>Alphaproteobacteria</taxon>
        <taxon>Acetobacterales</taxon>
        <taxon>Acetobacteraceae</taxon>
        <taxon>Limobrevibacterium</taxon>
    </lineage>
</organism>
<proteinExistence type="inferred from homology"/>
<comment type="caution">
    <text evidence="7">The sequence shown here is derived from an EMBL/GenBank/DDBJ whole genome shotgun (WGS) entry which is preliminary data.</text>
</comment>
<evidence type="ECO:0000256" key="1">
    <source>
        <dbReference type="ARBA" id="ARBA00004141"/>
    </source>
</evidence>
<evidence type="ECO:0000313" key="8">
    <source>
        <dbReference type="Proteomes" id="UP001165679"/>
    </source>
</evidence>
<feature type="transmembrane region" description="Helical" evidence="6">
    <location>
        <begin position="12"/>
        <end position="33"/>
    </location>
</feature>
<accession>A0AA42CEN1</accession>
<keyword evidence="3 6" id="KW-0812">Transmembrane</keyword>
<feature type="transmembrane region" description="Helical" evidence="6">
    <location>
        <begin position="226"/>
        <end position="248"/>
    </location>
</feature>
<feature type="transmembrane region" description="Helical" evidence="6">
    <location>
        <begin position="40"/>
        <end position="59"/>
    </location>
</feature>
<evidence type="ECO:0000256" key="3">
    <source>
        <dbReference type="ARBA" id="ARBA00022692"/>
    </source>
</evidence>
<protein>
    <submittedName>
        <fullName evidence="7">Iron export ABC transporter permease subunit FetB</fullName>
    </submittedName>
</protein>
<keyword evidence="5 6" id="KW-0472">Membrane</keyword>
<reference evidence="7" key="1">
    <citation type="submission" date="2022-09" db="EMBL/GenBank/DDBJ databases">
        <title>Rhodovastum sp. nov. RN2-1 isolated from soil in Seongnam, South Korea.</title>
        <authorList>
            <person name="Le N.T."/>
        </authorList>
    </citation>
    <scope>NUCLEOTIDE SEQUENCE</scope>
    <source>
        <strain evidence="7">RN2-1</strain>
    </source>
</reference>
<dbReference type="AlphaFoldDB" id="A0AA42CEN1"/>
<evidence type="ECO:0000256" key="5">
    <source>
        <dbReference type="ARBA" id="ARBA00023136"/>
    </source>
</evidence>
<evidence type="ECO:0000313" key="7">
    <source>
        <dbReference type="EMBL" id="MCW3473746.1"/>
    </source>
</evidence>
<gene>
    <name evidence="7" type="primary">fetB</name>
    <name evidence="7" type="ORF">OL599_04080</name>
</gene>
<dbReference type="InterPro" id="IPR005226">
    <property type="entry name" value="UPF0014_fam"/>
</dbReference>
<comment type="similarity">
    <text evidence="2">Belongs to the UPF0014 family.</text>
</comment>
<keyword evidence="4 6" id="KW-1133">Transmembrane helix</keyword>
<comment type="subcellular location">
    <subcellularLocation>
        <location evidence="1">Membrane</location>
        <topology evidence="1">Multi-pass membrane protein</topology>
    </subcellularLocation>
</comment>
<sequence>MMPSIVLTGQDLAIASVLILLDGAISVAYRLGLHRQLAIAAGRMVLQLLLIGAILTRVFDAAFPPLTLLVILAMVALAGREVAVRPEQRLIRMGNYTVGAAAVAFATGITSILALTTALRPQPWYDARYAIPLAGIVLGNVLNAASLALDALLGSVVREKAAIEAQLCLGATNRQAMGRLLRAAMRRGLLPVVNSMSASGVVTLPGIMTGQILAGLDPMEAVKYQILLMFLLSGGAGLAVVAVVFLAARRLTDARHRLRLDRLARAGPR</sequence>
<keyword evidence="8" id="KW-1185">Reference proteome</keyword>
<dbReference type="EMBL" id="JAPDNT010000002">
    <property type="protein sequence ID" value="MCW3473746.1"/>
    <property type="molecule type" value="Genomic_DNA"/>
</dbReference>
<feature type="transmembrane region" description="Helical" evidence="6">
    <location>
        <begin position="96"/>
        <end position="117"/>
    </location>
</feature>
<feature type="transmembrane region" description="Helical" evidence="6">
    <location>
        <begin position="65"/>
        <end position="84"/>
    </location>
</feature>
<feature type="transmembrane region" description="Helical" evidence="6">
    <location>
        <begin position="129"/>
        <end position="153"/>
    </location>
</feature>
<dbReference type="PANTHER" id="PTHR30028">
    <property type="entry name" value="UPF0014 INNER MEMBRANE PROTEIN YBBM-RELATED"/>
    <property type="match status" value="1"/>
</dbReference>
<reference evidence="7" key="2">
    <citation type="submission" date="2022-10" db="EMBL/GenBank/DDBJ databases">
        <authorList>
            <person name="Trinh H.N."/>
        </authorList>
    </citation>
    <scope>NUCLEOTIDE SEQUENCE</scope>
    <source>
        <strain evidence="7">RN2-1</strain>
    </source>
</reference>
<dbReference type="GO" id="GO:0005886">
    <property type="term" value="C:plasma membrane"/>
    <property type="evidence" value="ECO:0007669"/>
    <property type="project" value="TreeGrafter"/>
</dbReference>